<dbReference type="CDD" id="cd01887">
    <property type="entry name" value="IF2_eIF5B"/>
    <property type="match status" value="1"/>
</dbReference>
<dbReference type="InterPro" id="IPR036925">
    <property type="entry name" value="TIF_IF2_dom3_sf"/>
</dbReference>
<dbReference type="Proteomes" id="UP000236434">
    <property type="component" value="Unassembled WGS sequence"/>
</dbReference>
<dbReference type="GO" id="GO:0003743">
    <property type="term" value="F:translation initiation factor activity"/>
    <property type="evidence" value="ECO:0007669"/>
    <property type="project" value="UniProtKB-UniRule"/>
</dbReference>
<feature type="binding site" evidence="8">
    <location>
        <begin position="246"/>
        <end position="250"/>
    </location>
    <ligand>
        <name>GTP</name>
        <dbReference type="ChEBI" id="CHEBI:37565"/>
    </ligand>
</feature>
<dbReference type="PROSITE" id="PS51722">
    <property type="entry name" value="G_TR_2"/>
    <property type="match status" value="1"/>
</dbReference>
<dbReference type="FunFam" id="2.40.30.10:FF:000054">
    <property type="entry name" value="Translation initiation factor IF-2"/>
    <property type="match status" value="1"/>
</dbReference>
<dbReference type="PANTHER" id="PTHR43381:SF5">
    <property type="entry name" value="TR-TYPE G DOMAIN-CONTAINING PROTEIN"/>
    <property type="match status" value="1"/>
</dbReference>
<gene>
    <name evidence="8" type="primary">infB</name>
    <name evidence="13" type="ORF">X929_09730</name>
</gene>
<dbReference type="NCBIfam" id="TIGR00487">
    <property type="entry name" value="IF-2"/>
    <property type="match status" value="1"/>
</dbReference>
<dbReference type="InterPro" id="IPR000178">
    <property type="entry name" value="TF_IF2_bacterial-like"/>
</dbReference>
<dbReference type="Pfam" id="PF04760">
    <property type="entry name" value="IF2_N"/>
    <property type="match status" value="2"/>
</dbReference>
<dbReference type="SUPFAM" id="SSF52540">
    <property type="entry name" value="P-loop containing nucleoside triphosphate hydrolases"/>
    <property type="match status" value="1"/>
</dbReference>
<keyword evidence="4 8" id="KW-0547">Nucleotide-binding</keyword>
<dbReference type="InterPro" id="IPR009000">
    <property type="entry name" value="Transl_B-barrel_sf"/>
</dbReference>
<protein>
    <recommendedName>
        <fullName evidence="2 8">Translation initiation factor IF-2</fullName>
    </recommendedName>
</protein>
<comment type="subcellular location">
    <subcellularLocation>
        <location evidence="8">Cytoplasm</location>
    </subcellularLocation>
</comment>
<accession>A0A2K1NX38</accession>
<name>A0A2K1NX38_9BACT</name>
<dbReference type="NCBIfam" id="TIGR00231">
    <property type="entry name" value="small_GTP"/>
    <property type="match status" value="1"/>
</dbReference>
<keyword evidence="8" id="KW-0963">Cytoplasm</keyword>
<keyword evidence="10" id="KW-0175">Coiled coil</keyword>
<keyword evidence="3 8" id="KW-0396">Initiation factor</keyword>
<dbReference type="CDD" id="cd03702">
    <property type="entry name" value="IF2_mtIF2_II"/>
    <property type="match status" value="1"/>
</dbReference>
<evidence type="ECO:0000256" key="2">
    <source>
        <dbReference type="ARBA" id="ARBA00020675"/>
    </source>
</evidence>
<evidence type="ECO:0000256" key="6">
    <source>
        <dbReference type="ARBA" id="ARBA00023134"/>
    </source>
</evidence>
<reference evidence="13 14" key="1">
    <citation type="submission" date="2013-12" db="EMBL/GenBank/DDBJ databases">
        <title>Comparative genomics of Petrotoga isolates.</title>
        <authorList>
            <person name="Nesbo C.L."/>
            <person name="Charchuk R."/>
            <person name="Chow K."/>
        </authorList>
    </citation>
    <scope>NUCLEOTIDE SEQUENCE [LARGE SCALE GENOMIC DNA]</scope>
    <source>
        <strain evidence="13 14">DSM 13574</strain>
    </source>
</reference>
<dbReference type="FunFam" id="2.40.30.10:FF:000008">
    <property type="entry name" value="Translation initiation factor IF-2"/>
    <property type="match status" value="1"/>
</dbReference>
<dbReference type="FunFam" id="3.40.50.10050:FF:000001">
    <property type="entry name" value="Translation initiation factor IF-2"/>
    <property type="match status" value="1"/>
</dbReference>
<dbReference type="Gene3D" id="2.40.30.10">
    <property type="entry name" value="Translation factors"/>
    <property type="match status" value="2"/>
</dbReference>
<evidence type="ECO:0000313" key="14">
    <source>
        <dbReference type="Proteomes" id="UP000236434"/>
    </source>
</evidence>
<comment type="similarity">
    <text evidence="1 8 9">Belongs to the TRAFAC class translation factor GTPase superfamily. Classic translation factor GTPase family. IF-2 subfamily.</text>
</comment>
<evidence type="ECO:0000256" key="1">
    <source>
        <dbReference type="ARBA" id="ARBA00007733"/>
    </source>
</evidence>
<dbReference type="InterPro" id="IPR006847">
    <property type="entry name" value="IF2_N"/>
</dbReference>
<keyword evidence="6 8" id="KW-0342">GTP-binding</keyword>
<dbReference type="Pfam" id="PF11987">
    <property type="entry name" value="IF-2"/>
    <property type="match status" value="1"/>
</dbReference>
<dbReference type="AlphaFoldDB" id="A0A2K1NX38"/>
<dbReference type="InterPro" id="IPR015760">
    <property type="entry name" value="TIF_IF2"/>
</dbReference>
<dbReference type="OrthoDB" id="9811804at2"/>
<evidence type="ECO:0000256" key="7">
    <source>
        <dbReference type="ARBA" id="ARBA00025162"/>
    </source>
</evidence>
<evidence type="ECO:0000256" key="8">
    <source>
        <dbReference type="HAMAP-Rule" id="MF_00100"/>
    </source>
</evidence>
<dbReference type="PANTHER" id="PTHR43381">
    <property type="entry name" value="TRANSLATION INITIATION FACTOR IF-2-RELATED"/>
    <property type="match status" value="1"/>
</dbReference>
<dbReference type="InterPro" id="IPR044145">
    <property type="entry name" value="IF2_II"/>
</dbReference>
<dbReference type="Pfam" id="PF22042">
    <property type="entry name" value="EF-G_D2"/>
    <property type="match status" value="1"/>
</dbReference>
<dbReference type="InterPro" id="IPR053905">
    <property type="entry name" value="EF-G-like_DII"/>
</dbReference>
<evidence type="ECO:0000256" key="9">
    <source>
        <dbReference type="RuleBase" id="RU000644"/>
    </source>
</evidence>
<dbReference type="InterPro" id="IPR005225">
    <property type="entry name" value="Small_GTP-bd"/>
</dbReference>
<comment type="caution">
    <text evidence="13">The sequence shown here is derived from an EMBL/GenBank/DDBJ whole genome shotgun (WGS) entry which is preliminary data.</text>
</comment>
<dbReference type="RefSeq" id="WP_103067767.1">
    <property type="nucleotide sequence ID" value="NZ_AZRL01000022.1"/>
</dbReference>
<dbReference type="Pfam" id="PF00009">
    <property type="entry name" value="GTP_EFTU"/>
    <property type="match status" value="1"/>
</dbReference>
<dbReference type="Gene3D" id="1.10.10.2480">
    <property type="match status" value="1"/>
</dbReference>
<evidence type="ECO:0000313" key="13">
    <source>
        <dbReference type="EMBL" id="PNR95103.1"/>
    </source>
</evidence>
<evidence type="ECO:0000256" key="3">
    <source>
        <dbReference type="ARBA" id="ARBA00022540"/>
    </source>
</evidence>
<feature type="binding site" evidence="8">
    <location>
        <begin position="200"/>
        <end position="207"/>
    </location>
    <ligand>
        <name>GTP</name>
        <dbReference type="ChEBI" id="CHEBI:37565"/>
    </ligand>
</feature>
<comment type="caution">
    <text evidence="8">Lacks conserved residue(s) required for the propagation of feature annotation.</text>
</comment>
<dbReference type="SUPFAM" id="SSF52156">
    <property type="entry name" value="Initiation factor IF2/eIF5b, domain 3"/>
    <property type="match status" value="1"/>
</dbReference>
<dbReference type="Gene3D" id="3.40.50.300">
    <property type="entry name" value="P-loop containing nucleotide triphosphate hydrolases"/>
    <property type="match status" value="1"/>
</dbReference>
<feature type="region of interest" description="Disordered" evidence="11">
    <location>
        <begin position="58"/>
        <end position="87"/>
    </location>
</feature>
<dbReference type="InterPro" id="IPR023115">
    <property type="entry name" value="TIF_IF2_dom3"/>
</dbReference>
<dbReference type="EMBL" id="AZRL01000022">
    <property type="protein sequence ID" value="PNR95103.1"/>
    <property type="molecule type" value="Genomic_DNA"/>
</dbReference>
<dbReference type="HAMAP" id="MF_00100_B">
    <property type="entry name" value="IF_2_B"/>
    <property type="match status" value="1"/>
</dbReference>
<feature type="binding site" evidence="8">
    <location>
        <begin position="300"/>
        <end position="303"/>
    </location>
    <ligand>
        <name>GTP</name>
        <dbReference type="ChEBI" id="CHEBI:37565"/>
    </ligand>
</feature>
<dbReference type="FunFam" id="3.40.50.300:FF:000019">
    <property type="entry name" value="Translation initiation factor IF-2"/>
    <property type="match status" value="1"/>
</dbReference>
<dbReference type="Gene3D" id="3.40.50.10050">
    <property type="entry name" value="Translation initiation factor IF- 2, domain 3"/>
    <property type="match status" value="1"/>
</dbReference>
<sequence>MSKTRIYEVAKELGMNSKELMEFLEKELNISVKSHMSTIEEETVQVIKDLIEEERQTKKEVKKQKEPSKEKSKSLEQVKVTEKPKEEPVEEKLLREVTIPSHDLTLDILAKEIGLEQNEIIKDMFMKGIVLKPGQKLDKNLAENIAMSYNVILNFEIEKKETEEGKEQDIEAILAKKWNDIYEKEKDKLAPRPPVVTIMGHVDHGKTTLLDKIRNTHVADKEEGGITQSIGAYQIEYNGQRITFIDTPGHEAFTEMRARGAQVTDIVVLIIAADDGVMPQTIEAYNHAKSANVPIIVAINKIDKPNANVELTKQQMVSKLNLIPEDWGGDTITVLVSAKTGEGIDELLEMILLESEMQEIRCIPDGKARAVIIESRVDKAMGPLGTVIVKDGILKVGDDFISGSTYGRVRRLINDKGESLIRAVPSTPVQVLGFNDVPNTHSILYVIDSKEEARGLAEKIKEKEEEKTKGPAKRHVRLEDIMQKMEEEEKKKLNILLKASTYGEIEALRNAIQKFENPEINIEIIHAGIGPVSTSDIMLASASDAIVLGFRVKADSKALKMAEAEGIEVRRYNIIFELIDDIKKALEGMLEPIQKEELTGNGVIKEEFKIKGVGKIAGVQINEGYVQRDGGVRIYRNGGLVADVKIKSLKHYKDEVKSIEAPKECGIQFENFEDFSKGDELEFYKHVFVKRELGLEQKTK</sequence>
<evidence type="ECO:0000256" key="10">
    <source>
        <dbReference type="SAM" id="Coils"/>
    </source>
</evidence>
<dbReference type="GO" id="GO:0005829">
    <property type="term" value="C:cytosol"/>
    <property type="evidence" value="ECO:0007669"/>
    <property type="project" value="TreeGrafter"/>
</dbReference>
<dbReference type="GO" id="GO:0003924">
    <property type="term" value="F:GTPase activity"/>
    <property type="evidence" value="ECO:0007669"/>
    <property type="project" value="UniProtKB-UniRule"/>
</dbReference>
<evidence type="ECO:0000256" key="5">
    <source>
        <dbReference type="ARBA" id="ARBA00022917"/>
    </source>
</evidence>
<feature type="domain" description="Tr-type G" evidence="12">
    <location>
        <begin position="191"/>
        <end position="365"/>
    </location>
</feature>
<dbReference type="SUPFAM" id="SSF50447">
    <property type="entry name" value="Translation proteins"/>
    <property type="match status" value="2"/>
</dbReference>
<dbReference type="InterPro" id="IPR000795">
    <property type="entry name" value="T_Tr_GTP-bd_dom"/>
</dbReference>
<evidence type="ECO:0000256" key="4">
    <source>
        <dbReference type="ARBA" id="ARBA00022741"/>
    </source>
</evidence>
<dbReference type="CDD" id="cd03692">
    <property type="entry name" value="mtIF2_IVc"/>
    <property type="match status" value="1"/>
</dbReference>
<comment type="function">
    <text evidence="7 8 9">One of the essential components for the initiation of protein synthesis. Protects formylmethionyl-tRNA from spontaneous hydrolysis and promotes its binding to the 30S ribosomal subunits. Also involved in the hydrolysis of GTP during the formation of the 70S ribosomal complex.</text>
</comment>
<dbReference type="InterPro" id="IPR027417">
    <property type="entry name" value="P-loop_NTPase"/>
</dbReference>
<proteinExistence type="inferred from homology"/>
<dbReference type="GO" id="GO:0005525">
    <property type="term" value="F:GTP binding"/>
    <property type="evidence" value="ECO:0007669"/>
    <property type="project" value="UniProtKB-KW"/>
</dbReference>
<organism evidence="13 14">
    <name type="scientific">Petrotoga olearia DSM 13574</name>
    <dbReference type="NCBI Taxonomy" id="1122955"/>
    <lineage>
        <taxon>Bacteria</taxon>
        <taxon>Thermotogati</taxon>
        <taxon>Thermotogota</taxon>
        <taxon>Thermotogae</taxon>
        <taxon>Petrotogales</taxon>
        <taxon>Petrotogaceae</taxon>
        <taxon>Petrotoga</taxon>
    </lineage>
</organism>
<keyword evidence="5 8" id="KW-0648">Protein biosynthesis</keyword>
<evidence type="ECO:0000256" key="11">
    <source>
        <dbReference type="SAM" id="MobiDB-lite"/>
    </source>
</evidence>
<feature type="coiled-coil region" evidence="10">
    <location>
        <begin position="446"/>
        <end position="498"/>
    </location>
</feature>
<evidence type="ECO:0000259" key="12">
    <source>
        <dbReference type="PROSITE" id="PS51722"/>
    </source>
</evidence>